<evidence type="ECO:0000256" key="5">
    <source>
        <dbReference type="ARBA" id="ARBA00023273"/>
    </source>
</evidence>
<keyword evidence="3" id="KW-0970">Cilium biogenesis/degradation</keyword>
<keyword evidence="5" id="KW-0966">Cell projection</keyword>
<dbReference type="PANTHER" id="PTHR12968">
    <property type="entry name" value="B9 DOMAIN-CONTAINING"/>
    <property type="match status" value="1"/>
</dbReference>
<comment type="subcellular location">
    <subcellularLocation>
        <location evidence="1">Cytoplasm</location>
        <location evidence="1">Cytoskeleton</location>
        <location evidence="1">Cilium basal body</location>
    </subcellularLocation>
</comment>
<evidence type="ECO:0000313" key="9">
    <source>
        <dbReference type="Proteomes" id="UP000276133"/>
    </source>
</evidence>
<comment type="similarity">
    <text evidence="6">Belongs to the B9D family.</text>
</comment>
<sequence>MAEVHVIGQILGASDFPENSLYCKWSLTTGSGWRLLQGIKEGQTHVDTPSYEAFAAWSHPIDLHYTTKGLQGWPKFNFEIWHQDTFGRTELYGYGSCHVPATPGYHELECVTWRPIGSVKDQITSYFVGGGIQLKNPELAIANSESYRLKTVSMGKIHLRLNVVLRNFDKYGVEF</sequence>
<proteinExistence type="inferred from homology"/>
<keyword evidence="4" id="KW-0206">Cytoskeleton</keyword>
<comment type="caution">
    <text evidence="8">The sequence shown here is derived from an EMBL/GenBank/DDBJ whole genome shotgun (WGS) entry which is preliminary data.</text>
</comment>
<accession>A0A3M7SSH4</accession>
<evidence type="ECO:0000256" key="6">
    <source>
        <dbReference type="ARBA" id="ARBA00038411"/>
    </source>
</evidence>
<dbReference type="Proteomes" id="UP000276133">
    <property type="component" value="Unassembled WGS sequence"/>
</dbReference>
<evidence type="ECO:0000256" key="4">
    <source>
        <dbReference type="ARBA" id="ARBA00023212"/>
    </source>
</evidence>
<dbReference type="GO" id="GO:0060271">
    <property type="term" value="P:cilium assembly"/>
    <property type="evidence" value="ECO:0007669"/>
    <property type="project" value="TreeGrafter"/>
</dbReference>
<evidence type="ECO:0000256" key="7">
    <source>
        <dbReference type="ARBA" id="ARBA00039272"/>
    </source>
</evidence>
<evidence type="ECO:0000313" key="8">
    <source>
        <dbReference type="EMBL" id="RNA38547.1"/>
    </source>
</evidence>
<dbReference type="Pfam" id="PF07162">
    <property type="entry name" value="B9-C2"/>
    <property type="match status" value="1"/>
</dbReference>
<evidence type="ECO:0000256" key="2">
    <source>
        <dbReference type="ARBA" id="ARBA00022490"/>
    </source>
</evidence>
<reference evidence="8 9" key="1">
    <citation type="journal article" date="2018" name="Sci. Rep.">
        <title>Genomic signatures of local adaptation to the degree of environmental predictability in rotifers.</title>
        <authorList>
            <person name="Franch-Gras L."/>
            <person name="Hahn C."/>
            <person name="Garcia-Roger E.M."/>
            <person name="Carmona M.J."/>
            <person name="Serra M."/>
            <person name="Gomez A."/>
        </authorList>
    </citation>
    <scope>NUCLEOTIDE SEQUENCE [LARGE SCALE GENOMIC DNA]</scope>
    <source>
        <strain evidence="8">HYR1</strain>
    </source>
</reference>
<dbReference type="AlphaFoldDB" id="A0A3M7SSH4"/>
<dbReference type="PROSITE" id="PS51381">
    <property type="entry name" value="C2_B9"/>
    <property type="match status" value="1"/>
</dbReference>
<evidence type="ECO:0000256" key="3">
    <source>
        <dbReference type="ARBA" id="ARBA00022794"/>
    </source>
</evidence>
<name>A0A3M7SSH4_BRAPC</name>
<dbReference type="GO" id="GO:0036038">
    <property type="term" value="C:MKS complex"/>
    <property type="evidence" value="ECO:0007669"/>
    <property type="project" value="TreeGrafter"/>
</dbReference>
<keyword evidence="2" id="KW-0963">Cytoplasm</keyword>
<evidence type="ECO:0000256" key="1">
    <source>
        <dbReference type="ARBA" id="ARBA00004120"/>
    </source>
</evidence>
<organism evidence="8 9">
    <name type="scientific">Brachionus plicatilis</name>
    <name type="common">Marine rotifer</name>
    <name type="synonym">Brachionus muelleri</name>
    <dbReference type="NCBI Taxonomy" id="10195"/>
    <lineage>
        <taxon>Eukaryota</taxon>
        <taxon>Metazoa</taxon>
        <taxon>Spiralia</taxon>
        <taxon>Gnathifera</taxon>
        <taxon>Rotifera</taxon>
        <taxon>Eurotatoria</taxon>
        <taxon>Monogononta</taxon>
        <taxon>Pseudotrocha</taxon>
        <taxon>Ploima</taxon>
        <taxon>Brachionidae</taxon>
        <taxon>Brachionus</taxon>
    </lineage>
</organism>
<protein>
    <recommendedName>
        <fullName evidence="7">B9 domain-containing protein 2</fullName>
    </recommendedName>
</protein>
<dbReference type="EMBL" id="REGN01000859">
    <property type="protein sequence ID" value="RNA38547.1"/>
    <property type="molecule type" value="Genomic_DNA"/>
</dbReference>
<dbReference type="PANTHER" id="PTHR12968:SF2">
    <property type="entry name" value="B9 DOMAIN-CONTAINING PROTEIN 2"/>
    <property type="match status" value="1"/>
</dbReference>
<dbReference type="OrthoDB" id="184109at2759"/>
<dbReference type="STRING" id="10195.A0A3M7SSH4"/>
<keyword evidence="9" id="KW-1185">Reference proteome</keyword>
<gene>
    <name evidence="8" type="ORF">BpHYR1_027415</name>
</gene>
<dbReference type="InterPro" id="IPR010796">
    <property type="entry name" value="C2_B9-type_dom"/>
</dbReference>